<keyword evidence="2" id="KW-0812">Transmembrane</keyword>
<dbReference type="STRING" id="702114.A1355_02675"/>
<keyword evidence="2" id="KW-1133">Transmembrane helix</keyword>
<organism evidence="3 4">
    <name type="scientific">Methylomonas koyamae</name>
    <dbReference type="NCBI Taxonomy" id="702114"/>
    <lineage>
        <taxon>Bacteria</taxon>
        <taxon>Pseudomonadati</taxon>
        <taxon>Pseudomonadota</taxon>
        <taxon>Gammaproteobacteria</taxon>
        <taxon>Methylococcales</taxon>
        <taxon>Methylococcaceae</taxon>
        <taxon>Methylomonas</taxon>
    </lineage>
</organism>
<evidence type="ECO:0000256" key="2">
    <source>
        <dbReference type="SAM" id="Phobius"/>
    </source>
</evidence>
<protein>
    <submittedName>
        <fullName evidence="3">Uncharacterized protein</fullName>
    </submittedName>
</protein>
<evidence type="ECO:0000256" key="1">
    <source>
        <dbReference type="SAM" id="MobiDB-lite"/>
    </source>
</evidence>
<comment type="caution">
    <text evidence="3">The sequence shown here is derived from an EMBL/GenBank/DDBJ whole genome shotgun (WGS) entry which is preliminary data.</text>
</comment>
<reference evidence="4" key="1">
    <citation type="submission" date="2016-03" db="EMBL/GenBank/DDBJ databases">
        <authorList>
            <person name="Heylen K."/>
            <person name="De Vos P."/>
            <person name="Vekeman B."/>
        </authorList>
    </citation>
    <scope>NUCLEOTIDE SEQUENCE [LARGE SCALE GENOMIC DNA]</scope>
    <source>
        <strain evidence="4">R-45383</strain>
    </source>
</reference>
<dbReference type="RefSeq" id="WP_064026974.1">
    <property type="nucleotide sequence ID" value="NZ_LUUK01000100.1"/>
</dbReference>
<feature type="region of interest" description="Disordered" evidence="1">
    <location>
        <begin position="65"/>
        <end position="101"/>
    </location>
</feature>
<dbReference type="Proteomes" id="UP000077628">
    <property type="component" value="Unassembled WGS sequence"/>
</dbReference>
<evidence type="ECO:0000313" key="3">
    <source>
        <dbReference type="EMBL" id="OAI21400.1"/>
    </source>
</evidence>
<name>A0A177NWE3_9GAMM</name>
<keyword evidence="4" id="KW-1185">Reference proteome</keyword>
<feature type="compositionally biased region" description="Low complexity" evidence="1">
    <location>
        <begin position="86"/>
        <end position="101"/>
    </location>
</feature>
<proteinExistence type="predicted"/>
<dbReference type="AlphaFoldDB" id="A0A177NWE3"/>
<feature type="transmembrane region" description="Helical" evidence="2">
    <location>
        <begin position="36"/>
        <end position="56"/>
    </location>
</feature>
<keyword evidence="2" id="KW-0472">Membrane</keyword>
<gene>
    <name evidence="3" type="ORF">A1355_02675</name>
</gene>
<dbReference type="EMBL" id="LUUK01000100">
    <property type="protein sequence ID" value="OAI21400.1"/>
    <property type="molecule type" value="Genomic_DNA"/>
</dbReference>
<sequence length="101" mass="11035">MNTLIYYSFNLLILTLVLLLVGLIKPKWLLFWMDKPGRLPIIFVCTGLFMTSAVMYGEGNKELQAEKAQQAKAQTPPPPAPTSGDVPVVKPVPAAKPATQP</sequence>
<evidence type="ECO:0000313" key="4">
    <source>
        <dbReference type="Proteomes" id="UP000077628"/>
    </source>
</evidence>
<accession>A0A177NWE3</accession>
<feature type="transmembrane region" description="Helical" evidence="2">
    <location>
        <begin position="6"/>
        <end position="24"/>
    </location>
</feature>